<dbReference type="InterPro" id="IPR017703">
    <property type="entry name" value="YgfZ/GCV_T_CS"/>
</dbReference>
<dbReference type="InterPro" id="IPR027266">
    <property type="entry name" value="TrmE/GcvT-like"/>
</dbReference>
<dbReference type="Pfam" id="PF25455">
    <property type="entry name" value="Beta-barrel_CAF17_C"/>
    <property type="match status" value="1"/>
</dbReference>
<evidence type="ECO:0000313" key="5">
    <source>
        <dbReference type="Proteomes" id="UP000199406"/>
    </source>
</evidence>
<accession>A0A1G7RQN7</accession>
<keyword evidence="1" id="KW-0809">Transit peptide</keyword>
<dbReference type="EMBL" id="FNBT01000012">
    <property type="protein sequence ID" value="SDG12529.1"/>
    <property type="molecule type" value="Genomic_DNA"/>
</dbReference>
<feature type="domain" description="GCVT N-terminal" evidence="2">
    <location>
        <begin position="33"/>
        <end position="255"/>
    </location>
</feature>
<dbReference type="RefSeq" id="WP_091771658.1">
    <property type="nucleotide sequence ID" value="NZ_FNBT01000012.1"/>
</dbReference>
<dbReference type="SUPFAM" id="SSF103025">
    <property type="entry name" value="Folate-binding domain"/>
    <property type="match status" value="1"/>
</dbReference>
<sequence>MSSTLLSRPGAVAVEDPADAAFAVAAHYGDPLREQRLLAEGAGLVDRSDRDVLAVPGADRLSWLHSLTSQHLDRLGDATGSEALVLSPQGHVEHHLVITELGGTTWADVEPGTGAALHAFLEKMRFMLRVEPQLLTAQWAVLSLVGPRALDVLAAAGLPAPAAEYAVEALPDGGFVRRMRPIGDGTALVVDLVVPRGSVGVVADRLLAAGAGLAGVQAYEALRVEARRPRLGRDSDHRTIPNELEWLTSAVHLDKGCYRGQETVARVHNLGRPPRRLVLLHLDGVSEDLTEPGAPVLAGAREVGRVGTVVRHHELGVIALALVKQSVTQDAALTVGGSTAAIDPDDAVAEVDDTRAAARDRIRAVRSATMPRA</sequence>
<reference evidence="5" key="1">
    <citation type="submission" date="2016-10" db="EMBL/GenBank/DDBJ databases">
        <authorList>
            <person name="Varghese N."/>
            <person name="Submissions S."/>
        </authorList>
    </citation>
    <scope>NUCLEOTIDE SEQUENCE [LARGE SCALE GENOMIC DNA]</scope>
    <source>
        <strain evidence="5">DSM 44268</strain>
    </source>
</reference>
<dbReference type="Pfam" id="PF01571">
    <property type="entry name" value="GCV_T"/>
    <property type="match status" value="1"/>
</dbReference>
<dbReference type="PANTHER" id="PTHR22602:SF0">
    <property type="entry name" value="TRANSFERASE CAF17, MITOCHONDRIAL-RELATED"/>
    <property type="match status" value="1"/>
</dbReference>
<evidence type="ECO:0000259" key="3">
    <source>
        <dbReference type="Pfam" id="PF25455"/>
    </source>
</evidence>
<dbReference type="InterPro" id="IPR045179">
    <property type="entry name" value="YgfZ/GcvT"/>
</dbReference>
<feature type="domain" description="CAF17 C-terminal" evidence="3">
    <location>
        <begin position="275"/>
        <end position="341"/>
    </location>
</feature>
<dbReference type="AlphaFoldDB" id="A0A1G7RQN7"/>
<organism evidence="4 5">
    <name type="scientific">Blastococcus aurantiacus</name>
    <dbReference type="NCBI Taxonomy" id="1550231"/>
    <lineage>
        <taxon>Bacteria</taxon>
        <taxon>Bacillati</taxon>
        <taxon>Actinomycetota</taxon>
        <taxon>Actinomycetes</taxon>
        <taxon>Geodermatophilales</taxon>
        <taxon>Geodermatophilaceae</taxon>
        <taxon>Blastococcus</taxon>
    </lineage>
</organism>
<dbReference type="InterPro" id="IPR006222">
    <property type="entry name" value="GCVT_N"/>
</dbReference>
<dbReference type="PIRSF" id="PIRSF006487">
    <property type="entry name" value="GcvT"/>
    <property type="match status" value="1"/>
</dbReference>
<dbReference type="Gene3D" id="3.30.1360.120">
    <property type="entry name" value="Probable tRNA modification gtpase trme, domain 1"/>
    <property type="match status" value="1"/>
</dbReference>
<protein>
    <recommendedName>
        <fullName evidence="6">Aminomethyltransferase folate-binding domain-containing protein</fullName>
    </recommendedName>
</protein>
<evidence type="ECO:0008006" key="6">
    <source>
        <dbReference type="Google" id="ProtNLM"/>
    </source>
</evidence>
<dbReference type="InterPro" id="IPR057460">
    <property type="entry name" value="CAF17_C"/>
</dbReference>
<dbReference type="PANTHER" id="PTHR22602">
    <property type="entry name" value="TRANSFERASE CAF17, MITOCHONDRIAL-RELATED"/>
    <property type="match status" value="1"/>
</dbReference>
<gene>
    <name evidence="4" type="ORF">SAMN05660662_0420</name>
</gene>
<dbReference type="STRING" id="1550231.SAMN05660662_0420"/>
<keyword evidence="5" id="KW-1185">Reference proteome</keyword>
<dbReference type="OrthoDB" id="9796287at2"/>
<dbReference type="NCBIfam" id="TIGR03317">
    <property type="entry name" value="ygfZ_signature"/>
    <property type="match status" value="1"/>
</dbReference>
<dbReference type="Proteomes" id="UP000199406">
    <property type="component" value="Unassembled WGS sequence"/>
</dbReference>
<evidence type="ECO:0000256" key="1">
    <source>
        <dbReference type="ARBA" id="ARBA00022946"/>
    </source>
</evidence>
<name>A0A1G7RQN7_9ACTN</name>
<proteinExistence type="predicted"/>
<evidence type="ECO:0000313" key="4">
    <source>
        <dbReference type="EMBL" id="SDG12529.1"/>
    </source>
</evidence>
<dbReference type="GO" id="GO:0016226">
    <property type="term" value="P:iron-sulfur cluster assembly"/>
    <property type="evidence" value="ECO:0007669"/>
    <property type="project" value="TreeGrafter"/>
</dbReference>
<evidence type="ECO:0000259" key="2">
    <source>
        <dbReference type="Pfam" id="PF01571"/>
    </source>
</evidence>